<dbReference type="EMBL" id="LCTV02000013">
    <property type="protein sequence ID" value="PRQ70926.1"/>
    <property type="molecule type" value="Genomic_DNA"/>
</dbReference>
<dbReference type="OrthoDB" id="10401447at2759"/>
<organism evidence="2 3">
    <name type="scientific">Rhodotorula toruloides</name>
    <name type="common">Yeast</name>
    <name type="synonym">Rhodosporidium toruloides</name>
    <dbReference type="NCBI Taxonomy" id="5286"/>
    <lineage>
        <taxon>Eukaryota</taxon>
        <taxon>Fungi</taxon>
        <taxon>Dikarya</taxon>
        <taxon>Basidiomycota</taxon>
        <taxon>Pucciniomycotina</taxon>
        <taxon>Microbotryomycetes</taxon>
        <taxon>Sporidiobolales</taxon>
        <taxon>Sporidiobolaceae</taxon>
        <taxon>Rhodotorula</taxon>
    </lineage>
</organism>
<feature type="compositionally biased region" description="Acidic residues" evidence="1">
    <location>
        <begin position="31"/>
        <end position="44"/>
    </location>
</feature>
<sequence length="327" mass="35334">MASSAAKKNKKQAAKKAAEPAKAPAATAGAQDDDDEMPPLEEVDAPLKSSTGDAKADDGDDSDASMPPLTDEAGPAAALRNPDFSHGKTASRLFNFDAFEGIEGAYKHLGMDPRLSDQAVRVQADKIMAGERASDRGRKDTSSRLAALLVIVCSRVSLLQAVQTPSTLNTLARTLRLLYLSEAQLHLTDIRLPLPPGAVVPSDVDIRCDDIALTQLSDERLAHDRTRDRLRQSQLQVEKATSATSAAKSKADKAEGEAKSLRKELGQVKSEMAEFKVEIKEGYAAKEKVEKERDELKDEVERLKKDVQDAKAHPPRPPLSTFNSSLG</sequence>
<evidence type="ECO:0000256" key="1">
    <source>
        <dbReference type="SAM" id="MobiDB-lite"/>
    </source>
</evidence>
<comment type="caution">
    <text evidence="2">The sequence shown here is derived from an EMBL/GenBank/DDBJ whole genome shotgun (WGS) entry which is preliminary data.</text>
</comment>
<feature type="compositionally biased region" description="Low complexity" evidence="1">
    <location>
        <begin position="238"/>
        <end position="248"/>
    </location>
</feature>
<feature type="compositionally biased region" description="Basic and acidic residues" evidence="1">
    <location>
        <begin position="249"/>
        <end position="265"/>
    </location>
</feature>
<accession>A0A2S9ZYT6</accession>
<name>A0A2S9ZYT6_RHOTO</name>
<protein>
    <submittedName>
        <fullName evidence="2">Uncharacterized protein</fullName>
    </submittedName>
</protein>
<reference evidence="2 3" key="1">
    <citation type="journal article" date="2018" name="Elife">
        <title>Functional genomics of lipid metabolism in the oleaginous yeast Rhodosporidium toruloides.</title>
        <authorList>
            <person name="Coradetti S.T."/>
            <person name="Pinel D."/>
            <person name="Geiselman G."/>
            <person name="Ito M."/>
            <person name="Mondo S."/>
            <person name="Reilly M.C."/>
            <person name="Cheng Y.F."/>
            <person name="Bauer S."/>
            <person name="Grigoriev I."/>
            <person name="Gladden J.M."/>
            <person name="Simmons B.A."/>
            <person name="Brem R."/>
            <person name="Arkin A.P."/>
            <person name="Skerker J.M."/>
        </authorList>
    </citation>
    <scope>NUCLEOTIDE SEQUENCE [LARGE SCALE GENOMIC DNA]</scope>
    <source>
        <strain evidence="2 3">NBRC 0880</strain>
    </source>
</reference>
<gene>
    <name evidence="2" type="ORF">AAT19DRAFT_10466</name>
</gene>
<feature type="region of interest" description="Disordered" evidence="1">
    <location>
        <begin position="224"/>
        <end position="265"/>
    </location>
</feature>
<dbReference type="Gene3D" id="1.10.287.1490">
    <property type="match status" value="1"/>
</dbReference>
<feature type="compositionally biased region" description="Basic and acidic residues" evidence="1">
    <location>
        <begin position="286"/>
        <end position="312"/>
    </location>
</feature>
<feature type="region of interest" description="Disordered" evidence="1">
    <location>
        <begin position="1"/>
        <end position="84"/>
    </location>
</feature>
<evidence type="ECO:0000313" key="3">
    <source>
        <dbReference type="Proteomes" id="UP000239560"/>
    </source>
</evidence>
<feature type="compositionally biased region" description="Low complexity" evidence="1">
    <location>
        <begin position="20"/>
        <end position="30"/>
    </location>
</feature>
<proteinExistence type="predicted"/>
<evidence type="ECO:0000313" key="2">
    <source>
        <dbReference type="EMBL" id="PRQ70926.1"/>
    </source>
</evidence>
<dbReference type="AlphaFoldDB" id="A0A2S9ZYT6"/>
<dbReference type="Proteomes" id="UP000239560">
    <property type="component" value="Unassembled WGS sequence"/>
</dbReference>
<feature type="region of interest" description="Disordered" evidence="1">
    <location>
        <begin position="286"/>
        <end position="327"/>
    </location>
</feature>